<comment type="caution">
    <text evidence="1">The sequence shown here is derived from an EMBL/GenBank/DDBJ whole genome shotgun (WGS) entry which is preliminary data.</text>
</comment>
<evidence type="ECO:0000313" key="2">
    <source>
        <dbReference type="Proteomes" id="UP001293593"/>
    </source>
</evidence>
<accession>A0AAE1MLD2</accession>
<dbReference type="EMBL" id="JAWXYG010000005">
    <property type="protein sequence ID" value="KAK4272197.1"/>
    <property type="molecule type" value="Genomic_DNA"/>
</dbReference>
<organism evidence="1 2">
    <name type="scientific">Acacia crassicarpa</name>
    <name type="common">northern wattle</name>
    <dbReference type="NCBI Taxonomy" id="499986"/>
    <lineage>
        <taxon>Eukaryota</taxon>
        <taxon>Viridiplantae</taxon>
        <taxon>Streptophyta</taxon>
        <taxon>Embryophyta</taxon>
        <taxon>Tracheophyta</taxon>
        <taxon>Spermatophyta</taxon>
        <taxon>Magnoliopsida</taxon>
        <taxon>eudicotyledons</taxon>
        <taxon>Gunneridae</taxon>
        <taxon>Pentapetalae</taxon>
        <taxon>rosids</taxon>
        <taxon>fabids</taxon>
        <taxon>Fabales</taxon>
        <taxon>Fabaceae</taxon>
        <taxon>Caesalpinioideae</taxon>
        <taxon>mimosoid clade</taxon>
        <taxon>Acacieae</taxon>
        <taxon>Acacia</taxon>
    </lineage>
</organism>
<name>A0AAE1MLD2_9FABA</name>
<evidence type="ECO:0000313" key="1">
    <source>
        <dbReference type="EMBL" id="KAK4272197.1"/>
    </source>
</evidence>
<proteinExistence type="predicted"/>
<gene>
    <name evidence="1" type="ORF">QN277_020785</name>
</gene>
<protein>
    <submittedName>
        <fullName evidence="1">Uncharacterized protein</fullName>
    </submittedName>
</protein>
<sequence length="152" mass="17206">MARAIREIRSEPHNYTKVRIQSYRRRRKDPDARVEVSADINMNIKSQKKDGVDSEEEEGVDEDGLAVGLHASELQLLAVSREGAEQAWLKKHEQHHADEHWGPIRHFLLNSHQDLADPSIFFFSPISSFGCLNDSTSACTFHSRKPDAASLS</sequence>
<dbReference type="Proteomes" id="UP001293593">
    <property type="component" value="Unassembled WGS sequence"/>
</dbReference>
<reference evidence="1" key="1">
    <citation type="submission" date="2023-10" db="EMBL/GenBank/DDBJ databases">
        <title>Chromosome-level genome of the transformable northern wattle, Acacia crassicarpa.</title>
        <authorList>
            <person name="Massaro I."/>
            <person name="Sinha N.R."/>
            <person name="Poethig S."/>
            <person name="Leichty A.R."/>
        </authorList>
    </citation>
    <scope>NUCLEOTIDE SEQUENCE</scope>
    <source>
        <strain evidence="1">Acra3RX</strain>
        <tissue evidence="1">Leaf</tissue>
    </source>
</reference>
<dbReference type="AlphaFoldDB" id="A0AAE1MLD2"/>
<keyword evidence="2" id="KW-1185">Reference proteome</keyword>